<dbReference type="Proteomes" id="UP000031488">
    <property type="component" value="Unassembled WGS sequence"/>
</dbReference>
<reference evidence="1 2" key="1">
    <citation type="submission" date="2014-11" db="EMBL/GenBank/DDBJ databases">
        <title>Draft Genome Sequence of Brevibacterium linens AE038-8.</title>
        <authorList>
            <person name="Maizel D."/>
            <person name="Utturkar S.M."/>
            <person name="Brown S.D."/>
            <person name="Ferrero M."/>
            <person name="Rosen B.P."/>
        </authorList>
    </citation>
    <scope>NUCLEOTIDE SEQUENCE [LARGE SCALE GENOMIC DNA]</scope>
    <source>
        <strain evidence="1 2">AE038-8</strain>
    </source>
</reference>
<keyword evidence="2" id="KW-1185">Reference proteome</keyword>
<evidence type="ECO:0000313" key="2">
    <source>
        <dbReference type="Proteomes" id="UP000031488"/>
    </source>
</evidence>
<dbReference type="AlphaFoldDB" id="A0A0B9AAA6"/>
<protein>
    <recommendedName>
        <fullName evidence="3">DUF559 domain-containing protein</fullName>
    </recommendedName>
</protein>
<name>A0A0B9AAA6_BRELN</name>
<organism evidence="1 2">
    <name type="scientific">Brevibacterium linens</name>
    <dbReference type="NCBI Taxonomy" id="1703"/>
    <lineage>
        <taxon>Bacteria</taxon>
        <taxon>Bacillati</taxon>
        <taxon>Actinomycetota</taxon>
        <taxon>Actinomycetes</taxon>
        <taxon>Micrococcales</taxon>
        <taxon>Brevibacteriaceae</taxon>
        <taxon>Brevibacterium</taxon>
    </lineage>
</organism>
<sequence>MPLVEHNAGMKSNVVYFQDLRASGASNSDIRTGLGCCLLKLSRGVYSVIRRCGVRAHLRFQGFAADTAWLEYHESGRQQDREQVRRYKEHLKYLQIIHYPHYRPSDVVCGLSAARLHKIGMFRQPDQPVSVFNPTSGALTSELRRRRRSLAGEDICTVDGLRTTTAVRTALDLRAELGAASGFAAMEQVLRRHMLGDDEEAIFRIGYAPGLLSEVPETAAAVFRSPISRLTRGRKLATALAELVSPLSESYAESRAAFNLHVLGLHDFAQQVDIWEEGYLLTRLDFLLRDDRVAIYVDGTQKYVDGGFDVMSKESRQQNRLLSMGYRVVRFTFNEVLEPKSFGQKLFRQVPDLRSRCRDRLVF</sequence>
<dbReference type="PATRIC" id="fig|1703.6.peg.2055"/>
<comment type="caution">
    <text evidence="1">The sequence shown here is derived from an EMBL/GenBank/DDBJ whole genome shotgun (WGS) entry which is preliminary data.</text>
</comment>
<dbReference type="EMBL" id="JTJZ01000019">
    <property type="protein sequence ID" value="KHS52508.1"/>
    <property type="molecule type" value="Genomic_DNA"/>
</dbReference>
<proteinExistence type="predicted"/>
<accession>A0A0B9AAA6</accession>
<evidence type="ECO:0008006" key="3">
    <source>
        <dbReference type="Google" id="ProtNLM"/>
    </source>
</evidence>
<evidence type="ECO:0000313" key="1">
    <source>
        <dbReference type="EMBL" id="KHS52508.1"/>
    </source>
</evidence>
<gene>
    <name evidence="1" type="ORF">AE0388_2158</name>
</gene>